<feature type="compositionally biased region" description="Low complexity" evidence="1">
    <location>
        <begin position="47"/>
        <end position="57"/>
    </location>
</feature>
<organism evidence="2 4">
    <name type="scientific">Ensifer adhaerens</name>
    <name type="common">Sinorhizobium morelense</name>
    <dbReference type="NCBI Taxonomy" id="106592"/>
    <lineage>
        <taxon>Bacteria</taxon>
        <taxon>Pseudomonadati</taxon>
        <taxon>Pseudomonadota</taxon>
        <taxon>Alphaproteobacteria</taxon>
        <taxon>Hyphomicrobiales</taxon>
        <taxon>Rhizobiaceae</taxon>
        <taxon>Sinorhizobium/Ensifer group</taxon>
        <taxon>Ensifer</taxon>
    </lineage>
</organism>
<proteinExistence type="predicted"/>
<gene>
    <name evidence="2" type="ORF">NE863_21740</name>
    <name evidence="3" type="ORF">P4B07_22340</name>
</gene>
<dbReference type="GeneID" id="29521090"/>
<dbReference type="EMBL" id="CP121309">
    <property type="protein sequence ID" value="WFP93965.1"/>
    <property type="molecule type" value="Genomic_DNA"/>
</dbReference>
<reference evidence="2" key="1">
    <citation type="submission" date="2022-06" db="EMBL/GenBank/DDBJ databases">
        <title>Physiological and biochemical characterization and genomic elucidation of a strain of the genus Ensifer adhaerens M8 that combines arsenic oxidation and chromium reduction.</title>
        <authorList>
            <person name="Li X."/>
            <person name="Yu c."/>
        </authorList>
    </citation>
    <scope>NUCLEOTIDE SEQUENCE</scope>
    <source>
        <strain evidence="2">M8</strain>
        <plasmid evidence="2">pA</plasmid>
    </source>
</reference>
<dbReference type="AlphaFoldDB" id="A0A9Q9DCC4"/>
<name>A0A9Q9DCC4_ENSAD</name>
<dbReference type="Proteomes" id="UP001214094">
    <property type="component" value="Plasmid unnamedA"/>
</dbReference>
<keyword evidence="2" id="KW-0614">Plasmid</keyword>
<dbReference type="EMBL" id="CP098808">
    <property type="protein sequence ID" value="USJ26573.1"/>
    <property type="molecule type" value="Genomic_DNA"/>
</dbReference>
<feature type="region of interest" description="Disordered" evidence="1">
    <location>
        <begin position="46"/>
        <end position="65"/>
    </location>
</feature>
<protein>
    <submittedName>
        <fullName evidence="2">Uncharacterized protein</fullName>
    </submittedName>
</protein>
<evidence type="ECO:0000256" key="1">
    <source>
        <dbReference type="SAM" id="MobiDB-lite"/>
    </source>
</evidence>
<evidence type="ECO:0000313" key="2">
    <source>
        <dbReference type="EMBL" id="USJ26573.1"/>
    </source>
</evidence>
<evidence type="ECO:0000313" key="4">
    <source>
        <dbReference type="Proteomes" id="UP001055460"/>
    </source>
</evidence>
<evidence type="ECO:0000313" key="5">
    <source>
        <dbReference type="Proteomes" id="UP001214094"/>
    </source>
</evidence>
<reference evidence="3 5" key="2">
    <citation type="submission" date="2023-03" db="EMBL/GenBank/DDBJ databases">
        <title>Comparative genome and transcriptome analysis combination mining strategies for increasing vitamin B12 production of Ensifer adhaerens strain.</title>
        <authorList>
            <person name="Yongheng L."/>
        </authorList>
    </citation>
    <scope>NUCLEOTIDE SEQUENCE [LARGE SCALE GENOMIC DNA]</scope>
    <source>
        <strain evidence="3 5">Casida A-T305</strain>
        <plasmid evidence="3 5">unnamedA</plasmid>
    </source>
</reference>
<keyword evidence="5" id="KW-1185">Reference proteome</keyword>
<geneLocation type="plasmid" evidence="2 4">
    <name>pA</name>
</geneLocation>
<dbReference type="Proteomes" id="UP001055460">
    <property type="component" value="Plasmid pA"/>
</dbReference>
<dbReference type="KEGG" id="eah:FA04_22055"/>
<evidence type="ECO:0000313" key="3">
    <source>
        <dbReference type="EMBL" id="WFP93965.1"/>
    </source>
</evidence>
<dbReference type="OrthoDB" id="8420532at2"/>
<geneLocation type="plasmid" evidence="3 5">
    <name>unnamedA</name>
</geneLocation>
<dbReference type="RefSeq" id="WP_034799295.1">
    <property type="nucleotide sequence ID" value="NZ_CAXURO020000002.1"/>
</dbReference>
<accession>A0A9Q9DCC4</accession>
<sequence length="65" mass="7063">MPGTFSTADMDVIKQQHEDWCRANDTDPNSPAGIEKAMQMLVNYGGSASQQPSAQPQKVRAKARA</sequence>